<dbReference type="AlphaFoldDB" id="A0A8H2X5G8"/>
<evidence type="ECO:0000256" key="5">
    <source>
        <dbReference type="ARBA" id="ARBA00023136"/>
    </source>
</evidence>
<keyword evidence="6" id="KW-0325">Glycoprotein</keyword>
<dbReference type="Proteomes" id="UP000663841">
    <property type="component" value="Unassembled WGS sequence"/>
</dbReference>
<evidence type="ECO:0000256" key="3">
    <source>
        <dbReference type="ARBA" id="ARBA00022968"/>
    </source>
</evidence>
<keyword evidence="5 7" id="KW-0472">Membrane</keyword>
<evidence type="ECO:0000256" key="2">
    <source>
        <dbReference type="ARBA" id="ARBA00022692"/>
    </source>
</evidence>
<evidence type="ECO:0000256" key="7">
    <source>
        <dbReference type="SAM" id="Phobius"/>
    </source>
</evidence>
<dbReference type="Pfam" id="PF13896">
    <property type="entry name" value="Glyco_transf_49"/>
    <property type="match status" value="2"/>
</dbReference>
<protein>
    <recommendedName>
        <fullName evidence="10">Glycosyltransferase family 49 protein</fullName>
    </recommendedName>
</protein>
<dbReference type="GO" id="GO:0035269">
    <property type="term" value="P:protein O-linked glycosylation via mannose"/>
    <property type="evidence" value="ECO:0007669"/>
    <property type="project" value="TreeGrafter"/>
</dbReference>
<evidence type="ECO:0000256" key="6">
    <source>
        <dbReference type="ARBA" id="ARBA00023180"/>
    </source>
</evidence>
<dbReference type="InterPro" id="IPR051292">
    <property type="entry name" value="Xyl/GlcA_transferase"/>
</dbReference>
<comment type="subcellular location">
    <subcellularLocation>
        <location evidence="1">Membrane</location>
        <topology evidence="1">Single-pass type II membrane protein</topology>
    </subcellularLocation>
</comment>
<feature type="transmembrane region" description="Helical" evidence="7">
    <location>
        <begin position="94"/>
        <end position="112"/>
    </location>
</feature>
<gene>
    <name evidence="8" type="ORF">RDB_LOCUS38204</name>
</gene>
<evidence type="ECO:0000256" key="4">
    <source>
        <dbReference type="ARBA" id="ARBA00022989"/>
    </source>
</evidence>
<proteinExistence type="predicted"/>
<evidence type="ECO:0000313" key="8">
    <source>
        <dbReference type="EMBL" id="CAE6418427.1"/>
    </source>
</evidence>
<keyword evidence="4 7" id="KW-1133">Transmembrane helix</keyword>
<keyword evidence="2 7" id="KW-0812">Transmembrane</keyword>
<evidence type="ECO:0008006" key="10">
    <source>
        <dbReference type="Google" id="ProtNLM"/>
    </source>
</evidence>
<accession>A0A8H2X5G8</accession>
<dbReference type="EMBL" id="CAJMWW010000071">
    <property type="protein sequence ID" value="CAE6418427.1"/>
    <property type="molecule type" value="Genomic_DNA"/>
</dbReference>
<organism evidence="8 9">
    <name type="scientific">Rhizoctonia solani</name>
    <dbReference type="NCBI Taxonomy" id="456999"/>
    <lineage>
        <taxon>Eukaryota</taxon>
        <taxon>Fungi</taxon>
        <taxon>Dikarya</taxon>
        <taxon>Basidiomycota</taxon>
        <taxon>Agaricomycotina</taxon>
        <taxon>Agaricomycetes</taxon>
        <taxon>Cantharellales</taxon>
        <taxon>Ceratobasidiaceae</taxon>
        <taxon>Rhizoctonia</taxon>
    </lineage>
</organism>
<dbReference type="GO" id="GO:0016020">
    <property type="term" value="C:membrane"/>
    <property type="evidence" value="ECO:0007669"/>
    <property type="project" value="UniProtKB-SubCell"/>
</dbReference>
<name>A0A8H2X5G8_9AGAM</name>
<dbReference type="PANTHER" id="PTHR12270:SF25">
    <property type="entry name" value="GLYCOSYLTRANSFERASE-LIKE PROTEIN LARGE"/>
    <property type="match status" value="1"/>
</dbReference>
<evidence type="ECO:0000313" key="9">
    <source>
        <dbReference type="Proteomes" id="UP000663841"/>
    </source>
</evidence>
<reference evidence="8" key="1">
    <citation type="submission" date="2021-01" db="EMBL/GenBank/DDBJ databases">
        <authorList>
            <person name="Kaushik A."/>
        </authorList>
    </citation>
    <scope>NUCLEOTIDE SEQUENCE</scope>
    <source>
        <strain evidence="8">AG3-T5</strain>
    </source>
</reference>
<dbReference type="PANTHER" id="PTHR12270">
    <property type="entry name" value="GLYCOSYLTRANSFERASE-RELATED"/>
    <property type="match status" value="1"/>
</dbReference>
<comment type="caution">
    <text evidence="8">The sequence shown here is derived from an EMBL/GenBank/DDBJ whole genome shotgun (WGS) entry which is preliminary data.</text>
</comment>
<evidence type="ECO:0000256" key="1">
    <source>
        <dbReference type="ARBA" id="ARBA00004606"/>
    </source>
</evidence>
<dbReference type="GO" id="GO:0015020">
    <property type="term" value="F:glucuronosyltransferase activity"/>
    <property type="evidence" value="ECO:0007669"/>
    <property type="project" value="TreeGrafter"/>
</dbReference>
<sequence length="516" mass="58965">MNRRVMCALARRSCTPARLLPKRREGIRVQRRLAVLDTDARLGALPWPKKTASRCSSSSSTREPYFQVIGELSIGLPADSYQRPPAMLQICKRLTRFIVIGYLAITVSYTTMRLCLGLSRNLSYILGSCFEPLSSITWTSDRAMVQTNNGDTWSRDLFESKLFDLTLKPSKVIPYYYRALQEHKDEDVTITTIVTSSRFETLARLVEQYRGPISATVHISSSNTTRRASLLASLHSTYTSSPLFARWVDVHLVTDAYDRQFNMWRNVARLHARTEWVIMLDVDFAVCTNIRERFRGALEAGGAVGTLAKSGRAAFVIPAFEYVVQENGKDWKTFPRNKQALVELVHAGSIATFHQSWAPGHNSTDYEQYYAALPGEIYRVTTYQKSYEPYVVMRRDGPPWCDERFVGYGGNKAACLFSIYLSGIDFYVLPDDFLIHQSHAYAEETRKSERKTNRQVYDNFRKELCVEQIAQSLRANMLHTDEKHNLRAECMRTPGVPEIVLEHLLKTEVKKEIVSD</sequence>
<keyword evidence="3" id="KW-0735">Signal-anchor</keyword>
<dbReference type="GO" id="GO:0042285">
    <property type="term" value="F:xylosyltransferase activity"/>
    <property type="evidence" value="ECO:0007669"/>
    <property type="project" value="TreeGrafter"/>
</dbReference>